<dbReference type="STRING" id="35525.A0A162D1R0"/>
<feature type="non-terminal residue" evidence="2">
    <location>
        <position position="99"/>
    </location>
</feature>
<dbReference type="InterPro" id="IPR051320">
    <property type="entry name" value="Viral_Replic_Matur_Polypro"/>
</dbReference>
<sequence>GVIVFSSSIDEHIKHLEEVFKLLTKAGFKLKRKKCEFFQEKLDYLGYIVSEQGITPNLKKLESIINYHAPKNTKELSSFLGLASYYRKFIRVFADKAHP</sequence>
<dbReference type="PANTHER" id="PTHR33064">
    <property type="entry name" value="POL PROTEIN"/>
    <property type="match status" value="1"/>
</dbReference>
<evidence type="ECO:0000313" key="2">
    <source>
        <dbReference type="EMBL" id="KZR97494.1"/>
    </source>
</evidence>
<reference evidence="2 3" key="1">
    <citation type="submission" date="2016-03" db="EMBL/GenBank/DDBJ databases">
        <title>EvidentialGene: Evidence-directed Construction of Genes on Genomes.</title>
        <authorList>
            <person name="Gilbert D.G."/>
            <person name="Choi J.-H."/>
            <person name="Mockaitis K."/>
            <person name="Colbourne J."/>
            <person name="Pfrender M."/>
        </authorList>
    </citation>
    <scope>NUCLEOTIDE SEQUENCE [LARGE SCALE GENOMIC DNA]</scope>
    <source>
        <strain evidence="2 3">Xinb3</strain>
        <tissue evidence="2">Complete organism</tissue>
    </source>
</reference>
<feature type="non-terminal residue" evidence="2">
    <location>
        <position position="1"/>
    </location>
</feature>
<dbReference type="SUPFAM" id="SSF56672">
    <property type="entry name" value="DNA/RNA polymerases"/>
    <property type="match status" value="1"/>
</dbReference>
<dbReference type="EMBL" id="LRGB01021215">
    <property type="protein sequence ID" value="KZR97494.1"/>
    <property type="molecule type" value="Genomic_DNA"/>
</dbReference>
<feature type="domain" description="Reverse transcriptase" evidence="1">
    <location>
        <begin position="1"/>
        <end position="49"/>
    </location>
</feature>
<dbReference type="InterPro" id="IPR043502">
    <property type="entry name" value="DNA/RNA_pol_sf"/>
</dbReference>
<dbReference type="GO" id="GO:0071897">
    <property type="term" value="P:DNA biosynthetic process"/>
    <property type="evidence" value="ECO:0007669"/>
    <property type="project" value="UniProtKB-ARBA"/>
</dbReference>
<dbReference type="Gene3D" id="3.30.70.270">
    <property type="match status" value="2"/>
</dbReference>
<dbReference type="PANTHER" id="PTHR33064:SF37">
    <property type="entry name" value="RIBONUCLEASE H"/>
    <property type="match status" value="1"/>
</dbReference>
<dbReference type="InterPro" id="IPR043128">
    <property type="entry name" value="Rev_trsase/Diguanyl_cyclase"/>
</dbReference>
<evidence type="ECO:0000313" key="3">
    <source>
        <dbReference type="Proteomes" id="UP000076858"/>
    </source>
</evidence>
<comment type="caution">
    <text evidence="2">The sequence shown here is derived from an EMBL/GenBank/DDBJ whole genome shotgun (WGS) entry which is preliminary data.</text>
</comment>
<dbReference type="InterPro" id="IPR000477">
    <property type="entry name" value="RT_dom"/>
</dbReference>
<dbReference type="PROSITE" id="PS50878">
    <property type="entry name" value="RT_POL"/>
    <property type="match status" value="1"/>
</dbReference>
<keyword evidence="3" id="KW-1185">Reference proteome</keyword>
<dbReference type="Proteomes" id="UP000076858">
    <property type="component" value="Unassembled WGS sequence"/>
</dbReference>
<accession>A0A162D1R0</accession>
<name>A0A162D1R0_9CRUS</name>
<organism evidence="2 3">
    <name type="scientific">Daphnia magna</name>
    <dbReference type="NCBI Taxonomy" id="35525"/>
    <lineage>
        <taxon>Eukaryota</taxon>
        <taxon>Metazoa</taxon>
        <taxon>Ecdysozoa</taxon>
        <taxon>Arthropoda</taxon>
        <taxon>Crustacea</taxon>
        <taxon>Branchiopoda</taxon>
        <taxon>Diplostraca</taxon>
        <taxon>Cladocera</taxon>
        <taxon>Anomopoda</taxon>
        <taxon>Daphniidae</taxon>
        <taxon>Daphnia</taxon>
    </lineage>
</organism>
<proteinExistence type="predicted"/>
<evidence type="ECO:0000259" key="1">
    <source>
        <dbReference type="PROSITE" id="PS50878"/>
    </source>
</evidence>
<dbReference type="AlphaFoldDB" id="A0A162D1R0"/>
<dbReference type="Pfam" id="PF00078">
    <property type="entry name" value="RVT_1"/>
    <property type="match status" value="1"/>
</dbReference>
<protein>
    <recommendedName>
        <fullName evidence="1">Reverse transcriptase domain-containing protein</fullName>
    </recommendedName>
</protein>
<gene>
    <name evidence="2" type="ORF">APZ42_007602</name>
</gene>